<proteinExistence type="predicted"/>
<evidence type="ECO:0000256" key="1">
    <source>
        <dbReference type="SAM" id="MobiDB-lite"/>
    </source>
</evidence>
<comment type="caution">
    <text evidence="3">The sequence shown here is derived from an EMBL/GenBank/DDBJ whole genome shotgun (WGS) entry which is preliminary data.</text>
</comment>
<dbReference type="EMBL" id="CAJEWN010000350">
    <property type="protein sequence ID" value="CAD2179688.1"/>
    <property type="molecule type" value="Genomic_DNA"/>
</dbReference>
<reference evidence="3 4" key="1">
    <citation type="submission" date="2020-08" db="EMBL/GenBank/DDBJ databases">
        <authorList>
            <person name="Koutsovoulos G."/>
            <person name="Danchin GJ E."/>
        </authorList>
    </citation>
    <scope>NUCLEOTIDE SEQUENCE [LARGE SCALE GENOMIC DNA]</scope>
</reference>
<sequence length="51" mass="5890">MRCYLSSWLLCRGFWSRLVWVSWRFGSLQKGGRADDKSSIGTSSYPLVEES</sequence>
<protein>
    <submittedName>
        <fullName evidence="3">Uncharacterized protein</fullName>
    </submittedName>
</protein>
<feature type="chain" id="PRO_5028361547" evidence="2">
    <location>
        <begin position="22"/>
        <end position="51"/>
    </location>
</feature>
<feature type="signal peptide" evidence="2">
    <location>
        <begin position="1"/>
        <end position="21"/>
    </location>
</feature>
<evidence type="ECO:0000313" key="4">
    <source>
        <dbReference type="Proteomes" id="UP000580250"/>
    </source>
</evidence>
<gene>
    <name evidence="3" type="ORF">MENT_LOCUS31702</name>
</gene>
<evidence type="ECO:0000256" key="2">
    <source>
        <dbReference type="SAM" id="SignalP"/>
    </source>
</evidence>
<feature type="region of interest" description="Disordered" evidence="1">
    <location>
        <begin position="29"/>
        <end position="51"/>
    </location>
</feature>
<dbReference type="Proteomes" id="UP000580250">
    <property type="component" value="Unassembled WGS sequence"/>
</dbReference>
<dbReference type="AlphaFoldDB" id="A0A6V7VZ85"/>
<accession>A0A6V7VZ85</accession>
<organism evidence="3 4">
    <name type="scientific">Meloidogyne enterolobii</name>
    <name type="common">Root-knot nematode worm</name>
    <name type="synonym">Meloidogyne mayaguensis</name>
    <dbReference type="NCBI Taxonomy" id="390850"/>
    <lineage>
        <taxon>Eukaryota</taxon>
        <taxon>Metazoa</taxon>
        <taxon>Ecdysozoa</taxon>
        <taxon>Nematoda</taxon>
        <taxon>Chromadorea</taxon>
        <taxon>Rhabditida</taxon>
        <taxon>Tylenchina</taxon>
        <taxon>Tylenchomorpha</taxon>
        <taxon>Tylenchoidea</taxon>
        <taxon>Meloidogynidae</taxon>
        <taxon>Meloidogyninae</taxon>
        <taxon>Meloidogyne</taxon>
    </lineage>
</organism>
<name>A0A6V7VZ85_MELEN</name>
<keyword evidence="2" id="KW-0732">Signal</keyword>
<evidence type="ECO:0000313" key="3">
    <source>
        <dbReference type="EMBL" id="CAD2179688.1"/>
    </source>
</evidence>